<evidence type="ECO:0000313" key="1">
    <source>
        <dbReference type="EMBL" id="CAG8833331.1"/>
    </source>
</evidence>
<dbReference type="Proteomes" id="UP000789920">
    <property type="component" value="Unassembled WGS sequence"/>
</dbReference>
<feature type="non-terminal residue" evidence="1">
    <location>
        <position position="1"/>
    </location>
</feature>
<name>A0ACA9SDR5_9GLOM</name>
<gene>
    <name evidence="1" type="ORF">RPERSI_LOCUS28790</name>
</gene>
<feature type="non-terminal residue" evidence="1">
    <location>
        <position position="55"/>
    </location>
</feature>
<comment type="caution">
    <text evidence="1">The sequence shown here is derived from an EMBL/GenBank/DDBJ whole genome shotgun (WGS) entry which is preliminary data.</text>
</comment>
<sequence length="55" mass="5867">SVAPSLKVPPPPLLYENDPTAKIIDLYLAPDVATEISNADAEIALESLINGYIET</sequence>
<reference evidence="1" key="1">
    <citation type="submission" date="2021-06" db="EMBL/GenBank/DDBJ databases">
        <authorList>
            <person name="Kallberg Y."/>
            <person name="Tangrot J."/>
            <person name="Rosling A."/>
        </authorList>
    </citation>
    <scope>NUCLEOTIDE SEQUENCE</scope>
    <source>
        <strain evidence="1">MA461A</strain>
    </source>
</reference>
<keyword evidence="2" id="KW-1185">Reference proteome</keyword>
<dbReference type="EMBL" id="CAJVQC010106189">
    <property type="protein sequence ID" value="CAG8833331.1"/>
    <property type="molecule type" value="Genomic_DNA"/>
</dbReference>
<protein>
    <submittedName>
        <fullName evidence="1">31657_t:CDS:1</fullName>
    </submittedName>
</protein>
<proteinExistence type="predicted"/>
<organism evidence="1 2">
    <name type="scientific">Racocetra persica</name>
    <dbReference type="NCBI Taxonomy" id="160502"/>
    <lineage>
        <taxon>Eukaryota</taxon>
        <taxon>Fungi</taxon>
        <taxon>Fungi incertae sedis</taxon>
        <taxon>Mucoromycota</taxon>
        <taxon>Glomeromycotina</taxon>
        <taxon>Glomeromycetes</taxon>
        <taxon>Diversisporales</taxon>
        <taxon>Gigasporaceae</taxon>
        <taxon>Racocetra</taxon>
    </lineage>
</organism>
<accession>A0ACA9SDR5</accession>
<evidence type="ECO:0000313" key="2">
    <source>
        <dbReference type="Proteomes" id="UP000789920"/>
    </source>
</evidence>